<reference evidence="3 4" key="1">
    <citation type="submission" date="2024-03" db="EMBL/GenBank/DDBJ databases">
        <title>Human intestinal bacterial collection.</title>
        <authorList>
            <person name="Pauvert C."/>
            <person name="Hitch T.C.A."/>
            <person name="Clavel T."/>
        </authorList>
    </citation>
    <scope>NUCLEOTIDE SEQUENCE [LARGE SCALE GENOMIC DNA]</scope>
    <source>
        <strain evidence="3 4">CLA-AP-H27</strain>
    </source>
</reference>
<dbReference type="InterPro" id="IPR044911">
    <property type="entry name" value="V-type_ATPase_csu/dsu_dom_3"/>
</dbReference>
<evidence type="ECO:0000256" key="2">
    <source>
        <dbReference type="ARBA" id="ARBA00023065"/>
    </source>
</evidence>
<dbReference type="Pfam" id="PF01992">
    <property type="entry name" value="vATP-synt_AC39"/>
    <property type="match status" value="1"/>
</dbReference>
<dbReference type="EMBL" id="JBBMFJ010000029">
    <property type="protein sequence ID" value="MEQ2564012.1"/>
    <property type="molecule type" value="Genomic_DNA"/>
</dbReference>
<organism evidence="3 4">
    <name type="scientific">Ventrimonas faecis</name>
    <dbReference type="NCBI Taxonomy" id="3133170"/>
    <lineage>
        <taxon>Bacteria</taxon>
        <taxon>Bacillati</taxon>
        <taxon>Bacillota</taxon>
        <taxon>Clostridia</taxon>
        <taxon>Lachnospirales</taxon>
        <taxon>Lachnospiraceae</taxon>
        <taxon>Ventrimonas</taxon>
    </lineage>
</organism>
<keyword evidence="4" id="KW-1185">Reference proteome</keyword>
<dbReference type="SUPFAM" id="SSF103486">
    <property type="entry name" value="V-type ATP synthase subunit C"/>
    <property type="match status" value="1"/>
</dbReference>
<dbReference type="Gene3D" id="1.10.132.50">
    <property type="entry name" value="ATP synthase (C/AC39) subunit, domain 3"/>
    <property type="match status" value="3"/>
</dbReference>
<keyword evidence="2" id="KW-0406">Ion transport</keyword>
<keyword evidence="1" id="KW-0813">Transport</keyword>
<dbReference type="PANTHER" id="PTHR38682">
    <property type="entry name" value="V-TYPE ATP SYNTHASE SUBUNIT C"/>
    <property type="match status" value="1"/>
</dbReference>
<evidence type="ECO:0000313" key="4">
    <source>
        <dbReference type="Proteomes" id="UP001437460"/>
    </source>
</evidence>
<evidence type="ECO:0000313" key="3">
    <source>
        <dbReference type="EMBL" id="MEQ2564012.1"/>
    </source>
</evidence>
<comment type="caution">
    <text evidence="3">The sequence shown here is derived from an EMBL/GenBank/DDBJ whole genome shotgun (WGS) entry which is preliminary data.</text>
</comment>
<sequence>MGLLAYSGITTKVRAMESRLLKPEQFQQMAELEDVRSAADYLKGQPAYAEVFDGLDDTRLHRGYIEQILTQSEYRDFTKLYRFSSVKQRKFLDLYFKHYEVEVIKKLLRHMLGGREGQPDLSMFQEFFEKHSSLNLEALCKARNFSEFTEALEGTVYGELLTQMQEKGQTGLFDCELRLDLFYFQSLWKLRGRILGKEERKILDTCFGSRLDLLNIQWIYRARSFYRLSPAEIYALLIPVHYRLRADKVKQLVEADDDARFFAVLKETPYGKQEELQAGKMPDIQLLSNQMLNQIYGKTGRCYPHSPAVLDSYLYRKELEMRKIITTLEGIRYGLPAAEIMGLLAKQ</sequence>
<accession>A0ABV1HNW2</accession>
<dbReference type="InterPro" id="IPR050873">
    <property type="entry name" value="V-ATPase_V0D/AC39_subunit"/>
</dbReference>
<evidence type="ECO:0000256" key="1">
    <source>
        <dbReference type="ARBA" id="ARBA00022448"/>
    </source>
</evidence>
<gene>
    <name evidence="3" type="ORF">WMO41_12705</name>
</gene>
<dbReference type="Proteomes" id="UP001437460">
    <property type="component" value="Unassembled WGS sequence"/>
</dbReference>
<dbReference type="InterPro" id="IPR036079">
    <property type="entry name" value="ATPase_csu/dsu_sf"/>
</dbReference>
<name>A0ABV1HNW2_9FIRM</name>
<dbReference type="RefSeq" id="WP_349230067.1">
    <property type="nucleotide sequence ID" value="NZ_JBBMFJ010000029.1"/>
</dbReference>
<dbReference type="PANTHER" id="PTHR38682:SF1">
    <property type="entry name" value="V-TYPE ATP SYNTHASE SUBUNIT C"/>
    <property type="match status" value="1"/>
</dbReference>
<dbReference type="InterPro" id="IPR002843">
    <property type="entry name" value="ATPase_V0-cplx_csu/dsu"/>
</dbReference>
<protein>
    <submittedName>
        <fullName evidence="3">V-type ATPase subunit</fullName>
    </submittedName>
</protein>
<proteinExistence type="predicted"/>